<feature type="chain" id="PRO_5025648960" evidence="7">
    <location>
        <begin position="21"/>
        <end position="122"/>
    </location>
</feature>
<evidence type="ECO:0000256" key="2">
    <source>
        <dbReference type="ARBA" id="ARBA00022617"/>
    </source>
</evidence>
<dbReference type="PRINTS" id="PR00604">
    <property type="entry name" value="CYTCHRMECIAB"/>
</dbReference>
<name>A0A6B3SW41_9BURK</name>
<evidence type="ECO:0000313" key="9">
    <source>
        <dbReference type="EMBL" id="NEX64884.1"/>
    </source>
</evidence>
<dbReference type="InterPro" id="IPR002327">
    <property type="entry name" value="Cyt_c_1A/1B"/>
</dbReference>
<evidence type="ECO:0000256" key="3">
    <source>
        <dbReference type="ARBA" id="ARBA00022723"/>
    </source>
</evidence>
<dbReference type="RefSeq" id="WP_235953658.1">
    <property type="nucleotide sequence ID" value="NZ_JAAIVB010000085.1"/>
</dbReference>
<dbReference type="GO" id="GO:0009055">
    <property type="term" value="F:electron transfer activity"/>
    <property type="evidence" value="ECO:0007669"/>
    <property type="project" value="InterPro"/>
</dbReference>
<sequence length="122" mass="13154">MKTWICIGMTLAVCTSLAHANGNALRGQALYQSLCAGCHSIDYNGVGPAHKGVFGRKAGSAPDYDYSPALKSSSIIWTAATLDRWLSDPEKLVPGQKMGIQVPSAADRADLIIYLREFTRQP</sequence>
<keyword evidence="3 6" id="KW-0479">Metal-binding</keyword>
<dbReference type="Pfam" id="PF00034">
    <property type="entry name" value="Cytochrom_C"/>
    <property type="match status" value="1"/>
</dbReference>
<dbReference type="EMBL" id="JAAIVB010000085">
    <property type="protein sequence ID" value="NEX64884.1"/>
    <property type="molecule type" value="Genomic_DNA"/>
</dbReference>
<evidence type="ECO:0000259" key="8">
    <source>
        <dbReference type="PROSITE" id="PS51007"/>
    </source>
</evidence>
<keyword evidence="10" id="KW-1185">Reference proteome</keyword>
<keyword evidence="7" id="KW-0732">Signal</keyword>
<reference evidence="9 10" key="1">
    <citation type="submission" date="2020-02" db="EMBL/GenBank/DDBJ databases">
        <authorList>
            <person name="Kim M.K."/>
        </authorList>
    </citation>
    <scope>NUCLEOTIDE SEQUENCE [LARGE SCALE GENOMIC DNA]</scope>
    <source>
        <strain evidence="9 10">17J57-3</strain>
    </source>
</reference>
<dbReference type="AlphaFoldDB" id="A0A6B3SW41"/>
<comment type="caution">
    <text evidence="9">The sequence shown here is derived from an EMBL/GenBank/DDBJ whole genome shotgun (WGS) entry which is preliminary data.</text>
</comment>
<keyword evidence="1" id="KW-0813">Transport</keyword>
<evidence type="ECO:0000256" key="1">
    <source>
        <dbReference type="ARBA" id="ARBA00022448"/>
    </source>
</evidence>
<feature type="domain" description="Cytochrome c" evidence="8">
    <location>
        <begin position="22"/>
        <end position="119"/>
    </location>
</feature>
<accession>A0A6B3SW41</accession>
<dbReference type="GO" id="GO:0020037">
    <property type="term" value="F:heme binding"/>
    <property type="evidence" value="ECO:0007669"/>
    <property type="project" value="InterPro"/>
</dbReference>
<dbReference type="InterPro" id="IPR009056">
    <property type="entry name" value="Cyt_c-like_dom"/>
</dbReference>
<keyword evidence="5 6" id="KW-0408">Iron</keyword>
<evidence type="ECO:0000256" key="7">
    <source>
        <dbReference type="SAM" id="SignalP"/>
    </source>
</evidence>
<evidence type="ECO:0000256" key="6">
    <source>
        <dbReference type="PROSITE-ProRule" id="PRU00433"/>
    </source>
</evidence>
<feature type="signal peptide" evidence="7">
    <location>
        <begin position="1"/>
        <end position="20"/>
    </location>
</feature>
<proteinExistence type="predicted"/>
<dbReference type="Proteomes" id="UP000482155">
    <property type="component" value="Unassembled WGS sequence"/>
</dbReference>
<keyword evidence="2 6" id="KW-0349">Heme</keyword>
<keyword evidence="4" id="KW-0249">Electron transport</keyword>
<dbReference type="Gene3D" id="1.10.760.10">
    <property type="entry name" value="Cytochrome c-like domain"/>
    <property type="match status" value="1"/>
</dbReference>
<evidence type="ECO:0000256" key="4">
    <source>
        <dbReference type="ARBA" id="ARBA00022982"/>
    </source>
</evidence>
<evidence type="ECO:0000256" key="5">
    <source>
        <dbReference type="ARBA" id="ARBA00023004"/>
    </source>
</evidence>
<evidence type="ECO:0000313" key="10">
    <source>
        <dbReference type="Proteomes" id="UP000482155"/>
    </source>
</evidence>
<protein>
    <submittedName>
        <fullName evidence="9">C-type cytochrome</fullName>
    </submittedName>
</protein>
<dbReference type="PROSITE" id="PS51007">
    <property type="entry name" value="CYTC"/>
    <property type="match status" value="1"/>
</dbReference>
<dbReference type="SUPFAM" id="SSF46626">
    <property type="entry name" value="Cytochrome c"/>
    <property type="match status" value="1"/>
</dbReference>
<gene>
    <name evidence="9" type="ORF">G3574_27700</name>
</gene>
<organism evidence="9 10">
    <name type="scientific">Noviherbaspirillum galbum</name>
    <dbReference type="NCBI Taxonomy" id="2709383"/>
    <lineage>
        <taxon>Bacteria</taxon>
        <taxon>Pseudomonadati</taxon>
        <taxon>Pseudomonadota</taxon>
        <taxon>Betaproteobacteria</taxon>
        <taxon>Burkholderiales</taxon>
        <taxon>Oxalobacteraceae</taxon>
        <taxon>Noviherbaspirillum</taxon>
    </lineage>
</organism>
<dbReference type="InterPro" id="IPR036909">
    <property type="entry name" value="Cyt_c-like_dom_sf"/>
</dbReference>
<dbReference type="GO" id="GO:0046872">
    <property type="term" value="F:metal ion binding"/>
    <property type="evidence" value="ECO:0007669"/>
    <property type="project" value="UniProtKB-KW"/>
</dbReference>
<dbReference type="PANTHER" id="PTHR11961">
    <property type="entry name" value="CYTOCHROME C"/>
    <property type="match status" value="1"/>
</dbReference>